<proteinExistence type="inferred from homology"/>
<dbReference type="KEGG" id="htq:FRZ44_24110"/>
<dbReference type="GO" id="GO:0016832">
    <property type="term" value="F:aldehyde-lyase activity"/>
    <property type="evidence" value="ECO:0007669"/>
    <property type="project" value="TreeGrafter"/>
</dbReference>
<organism evidence="5 6">
    <name type="scientific">Hypericibacter terrae</name>
    <dbReference type="NCBI Taxonomy" id="2602015"/>
    <lineage>
        <taxon>Bacteria</taxon>
        <taxon>Pseudomonadati</taxon>
        <taxon>Pseudomonadota</taxon>
        <taxon>Alphaproteobacteria</taxon>
        <taxon>Rhodospirillales</taxon>
        <taxon>Dongiaceae</taxon>
        <taxon>Hypericibacter</taxon>
    </lineage>
</organism>
<protein>
    <submittedName>
        <fullName evidence="5">4-hydroxy-2-oxovalerate aldolase</fullName>
    </submittedName>
</protein>
<dbReference type="InterPro" id="IPR005000">
    <property type="entry name" value="Aldolase/citrate-lyase_domain"/>
</dbReference>
<reference evidence="5 6" key="1">
    <citation type="submission" date="2019-08" db="EMBL/GenBank/DDBJ databases">
        <title>Hyperibacter terrae gen. nov., sp. nov. and Hyperibacter viscosus sp. nov., two new members in the family Rhodospirillaceae isolated from the rhizosphere of Hypericum perforatum.</title>
        <authorList>
            <person name="Noviana Z."/>
        </authorList>
    </citation>
    <scope>NUCLEOTIDE SEQUENCE [LARGE SCALE GENOMIC DNA]</scope>
    <source>
        <strain evidence="5 6">R5913</strain>
    </source>
</reference>
<dbReference type="SUPFAM" id="SSF51621">
    <property type="entry name" value="Phosphoenolpyruvate/pyruvate domain"/>
    <property type="match status" value="1"/>
</dbReference>
<dbReference type="OrthoDB" id="9802624at2"/>
<evidence type="ECO:0000259" key="4">
    <source>
        <dbReference type="Pfam" id="PF03328"/>
    </source>
</evidence>
<keyword evidence="2" id="KW-0479">Metal-binding</keyword>
<dbReference type="RefSeq" id="WP_151177396.1">
    <property type="nucleotide sequence ID" value="NZ_CP042906.1"/>
</dbReference>
<dbReference type="Pfam" id="PF03328">
    <property type="entry name" value="HpcH_HpaI"/>
    <property type="match status" value="1"/>
</dbReference>
<keyword evidence="6" id="KW-1185">Reference proteome</keyword>
<evidence type="ECO:0000313" key="5">
    <source>
        <dbReference type="EMBL" id="QEX17115.1"/>
    </source>
</evidence>
<dbReference type="GO" id="GO:0005737">
    <property type="term" value="C:cytoplasm"/>
    <property type="evidence" value="ECO:0007669"/>
    <property type="project" value="TreeGrafter"/>
</dbReference>
<gene>
    <name evidence="5" type="primary">garL</name>
    <name evidence="5" type="ORF">FRZ44_24110</name>
</gene>
<dbReference type="PANTHER" id="PTHR30502">
    <property type="entry name" value="2-KETO-3-DEOXY-L-RHAMNONATE ALDOLASE"/>
    <property type="match status" value="1"/>
</dbReference>
<keyword evidence="3" id="KW-0456">Lyase</keyword>
<name>A0A5J6MKQ6_9PROT</name>
<evidence type="ECO:0000313" key="6">
    <source>
        <dbReference type="Proteomes" id="UP000326202"/>
    </source>
</evidence>
<dbReference type="GO" id="GO:0046872">
    <property type="term" value="F:metal ion binding"/>
    <property type="evidence" value="ECO:0007669"/>
    <property type="project" value="UniProtKB-KW"/>
</dbReference>
<dbReference type="AlphaFoldDB" id="A0A5J6MKQ6"/>
<dbReference type="InterPro" id="IPR050251">
    <property type="entry name" value="HpcH-HpaI_aldolase"/>
</dbReference>
<dbReference type="Gene3D" id="3.20.20.60">
    <property type="entry name" value="Phosphoenolpyruvate-binding domains"/>
    <property type="match status" value="1"/>
</dbReference>
<comment type="similarity">
    <text evidence="1">Belongs to the HpcH/HpaI aldolase family.</text>
</comment>
<dbReference type="InterPro" id="IPR040442">
    <property type="entry name" value="Pyrv_kinase-like_dom_sf"/>
</dbReference>
<dbReference type="Proteomes" id="UP000326202">
    <property type="component" value="Chromosome"/>
</dbReference>
<evidence type="ECO:0000256" key="2">
    <source>
        <dbReference type="ARBA" id="ARBA00022723"/>
    </source>
</evidence>
<dbReference type="EMBL" id="CP042906">
    <property type="protein sequence ID" value="QEX17115.1"/>
    <property type="molecule type" value="Genomic_DNA"/>
</dbReference>
<accession>A0A5J6MKQ6</accession>
<dbReference type="PANTHER" id="PTHR30502:SF0">
    <property type="entry name" value="PHOSPHOENOLPYRUVATE CARBOXYLASE FAMILY PROTEIN"/>
    <property type="match status" value="1"/>
</dbReference>
<evidence type="ECO:0000256" key="1">
    <source>
        <dbReference type="ARBA" id="ARBA00005568"/>
    </source>
</evidence>
<evidence type="ECO:0000256" key="3">
    <source>
        <dbReference type="ARBA" id="ARBA00023239"/>
    </source>
</evidence>
<feature type="domain" description="HpcH/HpaI aldolase/citrate lyase" evidence="4">
    <location>
        <begin position="25"/>
        <end position="249"/>
    </location>
</feature>
<dbReference type="InterPro" id="IPR015813">
    <property type="entry name" value="Pyrv/PenolPyrv_kinase-like_dom"/>
</dbReference>
<sequence>MTLARGPASRLGGLKAHLRAGGQAFGCFLNSGSPSVAEMMAAAGYDCLMIDAEHSPIGIETMHAMATAIRSGGASTLVRVPAMDPVAIKLALDLGVDGIMAPAINSAAEARAFVAACRYPPEGHRGVAVPVIRASAYGFNAADYIREANDALLVIAQIETARGVAEAEAIAATPGIDLCFIGPHDLSASLGHMGQPDHPEAKAAIGRVEGAVRKAKCWLGTIPTASRAADRLFADGYELVLGSADLAILREAVRAQVERYKPTPRSS</sequence>